<dbReference type="InterPro" id="IPR011989">
    <property type="entry name" value="ARM-like"/>
</dbReference>
<accession>A0A5N6MLI2</accession>
<dbReference type="InterPro" id="IPR016024">
    <property type="entry name" value="ARM-type_fold"/>
</dbReference>
<evidence type="ECO:0000256" key="3">
    <source>
        <dbReference type="ARBA" id="ARBA00006427"/>
    </source>
</evidence>
<gene>
    <name evidence="7" type="ORF">E3N88_30399</name>
</gene>
<dbReference type="FunFam" id="1.25.10.10:FF:000348">
    <property type="entry name" value="uncharacterized protein LOC106763108 isoform X2"/>
    <property type="match status" value="1"/>
</dbReference>
<name>A0A5N6MLI2_9ASTR</name>
<dbReference type="AlphaFoldDB" id="A0A5N6MLI2"/>
<proteinExistence type="inferred from homology"/>
<evidence type="ECO:0000256" key="2">
    <source>
        <dbReference type="ARBA" id="ARBA00004642"/>
    </source>
</evidence>
<dbReference type="InterPro" id="IPR057949">
    <property type="entry name" value="TPR_TEX10"/>
</dbReference>
<dbReference type="SUPFAM" id="SSF48371">
    <property type="entry name" value="ARM repeat"/>
    <property type="match status" value="1"/>
</dbReference>
<keyword evidence="8" id="KW-1185">Reference proteome</keyword>
<evidence type="ECO:0000313" key="7">
    <source>
        <dbReference type="EMBL" id="KAD3641175.1"/>
    </source>
</evidence>
<dbReference type="Gene3D" id="1.25.10.10">
    <property type="entry name" value="Leucine-rich Repeat Variant"/>
    <property type="match status" value="1"/>
</dbReference>
<evidence type="ECO:0000259" key="5">
    <source>
        <dbReference type="Pfam" id="PF12333"/>
    </source>
</evidence>
<sequence length="929" mass="105512">MVQHKAQMKKKQKRGVDFKKIKRKIGRKLPPPKNTTNTEVKSKAIILPEQTLASEKAGLAVSKKGLTLKELLQQTSHHNTKVRRDALIGIRDIFLNHPAELKMHRLTVIEKLRERMSDEDKMVRETLFQLLKTVIFPACKEDNQGTFISLMMAYVFNAMTHLAIDVRLMAFKYLDLVVQYYPLSFSMYADKIIQHYKEILQKNQFNLQDKGKLKSVLAGLAHCLSLLPCDNNSSAVKNAVADRIILHAYESQLHEDSSGFSVTAKELKGLLPILVGGLQDFMPILVMTTEAQSFDCVLSILKSIDAVVKFFVYGKGNRSDQDALQVLLKKLFGVFPLKPTHQSSEKGGNRYSFLNVIISEIFFCLIDWSAPPSVFLDKFLVFIVDTLSEKIVHSGKASSQKHSLSLIPFIPKLIMQVDSTWKLHILQAFTEVFRKCDPESSMKLACLSAIEEMLFPKNCWISPNTSDSKIVDFQISWIREIPLLLTRLGEKNPSASKAVLLLQLHLGQSGTFSQELDNMQLLLREFYSICPLHNGDISYGPFMKLDREIQELSICCLYYFSFLDPSLLQSLAACCLCHDLEPSLLFRLLEVMNCVYGAGHIHIADYISFLITLLSRYQVSSESNSLNVEKCEKSKSGLFRSVTSAVCSCLPQIGDDHLVFKMLEGAVIDQISKKPPLALENTCALLRLIATLDSKPTKLSDQSISKLGNVLPRYLIHVVCSLREENIGSSNTNHTSRIRYYILPCFLLFHRSVKILYNMLTVMSSFISGPYFDGQNDHIMVDHSIRIVAAVNVCLLMHEDVGIQEILSCYKKEIDSMLQNIVRVMSDEGYKLKIEEKHKIQCAYDRLKTVTESYKWRWMQRVVDNCCCSRKDLWQISAMLYNVYLLTSIQRDFKTLIIPNGNGIHWMTQKVSLAMADQKPKNASSHLGH</sequence>
<protein>
    <submittedName>
        <fullName evidence="7">Uncharacterized protein</fullName>
    </submittedName>
</protein>
<dbReference type="Proteomes" id="UP000326396">
    <property type="component" value="Linkage Group LG5"/>
</dbReference>
<comment type="subcellular location">
    <subcellularLocation>
        <location evidence="1">Nucleus</location>
        <location evidence="1">Nucleolus</location>
    </subcellularLocation>
    <subcellularLocation>
        <location evidence="2">Nucleus</location>
        <location evidence="2">Nucleoplasm</location>
    </subcellularLocation>
</comment>
<dbReference type="EMBL" id="SZYD01000015">
    <property type="protein sequence ID" value="KAD3641175.1"/>
    <property type="molecule type" value="Genomic_DNA"/>
</dbReference>
<dbReference type="InterPro" id="IPR024679">
    <property type="entry name" value="Ipi1_N"/>
</dbReference>
<dbReference type="PANTHER" id="PTHR16056">
    <property type="entry name" value="REGULATOR OF MICROTUBULE DYNAMICS PROTEIN"/>
    <property type="match status" value="1"/>
</dbReference>
<evidence type="ECO:0000256" key="4">
    <source>
        <dbReference type="ARBA" id="ARBA00023242"/>
    </source>
</evidence>
<evidence type="ECO:0000256" key="1">
    <source>
        <dbReference type="ARBA" id="ARBA00004604"/>
    </source>
</evidence>
<dbReference type="Pfam" id="PF12333">
    <property type="entry name" value="Ipi1_N"/>
    <property type="match status" value="1"/>
</dbReference>
<dbReference type="Pfam" id="PF25781">
    <property type="entry name" value="TPR_TEX10"/>
    <property type="match status" value="1"/>
</dbReference>
<reference evidence="7 8" key="1">
    <citation type="submission" date="2019-05" db="EMBL/GenBank/DDBJ databases">
        <title>Mikania micrantha, genome provides insights into the molecular mechanism of rapid growth.</title>
        <authorList>
            <person name="Liu B."/>
        </authorList>
    </citation>
    <scope>NUCLEOTIDE SEQUENCE [LARGE SCALE GENOMIC DNA]</scope>
    <source>
        <strain evidence="7">NLD-2019</strain>
        <tissue evidence="7">Leaf</tissue>
    </source>
</reference>
<feature type="domain" description="Pre-rRNA-processing protein Ipi1 N-terminal" evidence="5">
    <location>
        <begin position="147"/>
        <end position="212"/>
    </location>
</feature>
<dbReference type="PANTHER" id="PTHR16056:SF2">
    <property type="entry name" value="TESTIS-EXPRESSED PROTEIN 10"/>
    <property type="match status" value="1"/>
</dbReference>
<evidence type="ECO:0000259" key="6">
    <source>
        <dbReference type="Pfam" id="PF25781"/>
    </source>
</evidence>
<dbReference type="GO" id="GO:0005634">
    <property type="term" value="C:nucleus"/>
    <property type="evidence" value="ECO:0007669"/>
    <property type="project" value="UniProtKB-SubCell"/>
</dbReference>
<keyword evidence="4" id="KW-0539">Nucleus</keyword>
<dbReference type="OrthoDB" id="361362at2759"/>
<comment type="similarity">
    <text evidence="3">Belongs to the IPI1/TEX10 family.</text>
</comment>
<organism evidence="7 8">
    <name type="scientific">Mikania micrantha</name>
    <name type="common">bitter vine</name>
    <dbReference type="NCBI Taxonomy" id="192012"/>
    <lineage>
        <taxon>Eukaryota</taxon>
        <taxon>Viridiplantae</taxon>
        <taxon>Streptophyta</taxon>
        <taxon>Embryophyta</taxon>
        <taxon>Tracheophyta</taxon>
        <taxon>Spermatophyta</taxon>
        <taxon>Magnoliopsida</taxon>
        <taxon>eudicotyledons</taxon>
        <taxon>Gunneridae</taxon>
        <taxon>Pentapetalae</taxon>
        <taxon>asterids</taxon>
        <taxon>campanulids</taxon>
        <taxon>Asterales</taxon>
        <taxon>Asteraceae</taxon>
        <taxon>Asteroideae</taxon>
        <taxon>Heliantheae alliance</taxon>
        <taxon>Eupatorieae</taxon>
        <taxon>Mikania</taxon>
    </lineage>
</organism>
<comment type="caution">
    <text evidence="7">The sequence shown here is derived from an EMBL/GenBank/DDBJ whole genome shotgun (WGS) entry which is preliminary data.</text>
</comment>
<evidence type="ECO:0000313" key="8">
    <source>
        <dbReference type="Proteomes" id="UP000326396"/>
    </source>
</evidence>
<feature type="domain" description="TEX10-like TPR repeats" evidence="6">
    <location>
        <begin position="476"/>
        <end position="828"/>
    </location>
</feature>